<dbReference type="PANTHER" id="PTHR24320">
    <property type="entry name" value="RETINOL DEHYDROGENASE"/>
    <property type="match status" value="1"/>
</dbReference>
<reference evidence="4" key="1">
    <citation type="journal article" date="2023" name="Mol. Phylogenet. Evol.">
        <title>Genome-scale phylogeny and comparative genomics of the fungal order Sordariales.</title>
        <authorList>
            <person name="Hensen N."/>
            <person name="Bonometti L."/>
            <person name="Westerberg I."/>
            <person name="Brannstrom I.O."/>
            <person name="Guillou S."/>
            <person name="Cros-Aarteil S."/>
            <person name="Calhoun S."/>
            <person name="Haridas S."/>
            <person name="Kuo A."/>
            <person name="Mondo S."/>
            <person name="Pangilinan J."/>
            <person name="Riley R."/>
            <person name="LaButti K."/>
            <person name="Andreopoulos B."/>
            <person name="Lipzen A."/>
            <person name="Chen C."/>
            <person name="Yan M."/>
            <person name="Daum C."/>
            <person name="Ng V."/>
            <person name="Clum A."/>
            <person name="Steindorff A."/>
            <person name="Ohm R.A."/>
            <person name="Martin F."/>
            <person name="Silar P."/>
            <person name="Natvig D.O."/>
            <person name="Lalanne C."/>
            <person name="Gautier V."/>
            <person name="Ament-Velasquez S.L."/>
            <person name="Kruys A."/>
            <person name="Hutchinson M.I."/>
            <person name="Powell A.J."/>
            <person name="Barry K."/>
            <person name="Miller A.N."/>
            <person name="Grigoriev I.V."/>
            <person name="Debuchy R."/>
            <person name="Gladieux P."/>
            <person name="Hiltunen Thoren M."/>
            <person name="Johannesson H."/>
        </authorList>
    </citation>
    <scope>NUCLEOTIDE SEQUENCE</scope>
    <source>
        <strain evidence="4">CBS 232.78</strain>
    </source>
</reference>
<evidence type="ECO:0000313" key="4">
    <source>
        <dbReference type="EMBL" id="KAK3370572.1"/>
    </source>
</evidence>
<sequence>MQSILQKATGIGPTPVHPENLNGRVAVVTGGAFGIGYEISRALAHAGCRVIMVNRKAEQGDDAIAAIRKETPSAEVEWQECDMGNLSQVRSVFGKLRETIPRLDFLVLSAGINTNQYGVDADGIDRHFGVNYLGQFYVCNQLWPVLRKTSKMADGATPPPRVVFEASEMHRTAPSNVHFESLDEINNPELGPTELYGRTKLALILLAKYGLAGKVIKQNSDRIYAVSVHPGAVNTAMQQQWKDAYPGITGQLLTWAMLAFGRDVEQGAYSALWALTSPKIEEQEMNGWYFSDPDTPGKETSQASDPKLGSALWDLSERLIKDKLGDDALVDWNASS</sequence>
<evidence type="ECO:0000313" key="5">
    <source>
        <dbReference type="Proteomes" id="UP001285441"/>
    </source>
</evidence>
<comment type="caution">
    <text evidence="4">The sequence shown here is derived from an EMBL/GenBank/DDBJ whole genome shotgun (WGS) entry which is preliminary data.</text>
</comment>
<name>A0AAE0N4L2_9PEZI</name>
<organism evidence="4 5">
    <name type="scientific">Podospora didyma</name>
    <dbReference type="NCBI Taxonomy" id="330526"/>
    <lineage>
        <taxon>Eukaryota</taxon>
        <taxon>Fungi</taxon>
        <taxon>Dikarya</taxon>
        <taxon>Ascomycota</taxon>
        <taxon>Pezizomycotina</taxon>
        <taxon>Sordariomycetes</taxon>
        <taxon>Sordariomycetidae</taxon>
        <taxon>Sordariales</taxon>
        <taxon>Podosporaceae</taxon>
        <taxon>Podospora</taxon>
    </lineage>
</organism>
<dbReference type="CDD" id="cd05327">
    <property type="entry name" value="retinol-DH_like_SDR_c_like"/>
    <property type="match status" value="1"/>
</dbReference>
<dbReference type="Pfam" id="PF00106">
    <property type="entry name" value="adh_short"/>
    <property type="match status" value="1"/>
</dbReference>
<dbReference type="EMBL" id="JAULSW010000009">
    <property type="protein sequence ID" value="KAK3370572.1"/>
    <property type="molecule type" value="Genomic_DNA"/>
</dbReference>
<protein>
    <submittedName>
        <fullName evidence="4">Uncharacterized protein</fullName>
    </submittedName>
</protein>
<dbReference type="InterPro" id="IPR036291">
    <property type="entry name" value="NAD(P)-bd_dom_sf"/>
</dbReference>
<evidence type="ECO:0000256" key="2">
    <source>
        <dbReference type="ARBA" id="ARBA00023002"/>
    </source>
</evidence>
<dbReference type="PRINTS" id="PR00081">
    <property type="entry name" value="GDHRDH"/>
</dbReference>
<dbReference type="InterPro" id="IPR002347">
    <property type="entry name" value="SDR_fam"/>
</dbReference>
<dbReference type="PANTHER" id="PTHR24320:SF281">
    <property type="entry name" value="SHORT CHAIN DEHYDROGENASE_REDUCTASE FAMILY PROTEIN (AFU_ORTHOLOGUE AFUA_5G14310)"/>
    <property type="match status" value="1"/>
</dbReference>
<evidence type="ECO:0000256" key="3">
    <source>
        <dbReference type="SAM" id="MobiDB-lite"/>
    </source>
</evidence>
<feature type="region of interest" description="Disordered" evidence="3">
    <location>
        <begin position="287"/>
        <end position="306"/>
    </location>
</feature>
<dbReference type="AlphaFoldDB" id="A0AAE0N4L2"/>
<dbReference type="SUPFAM" id="SSF51735">
    <property type="entry name" value="NAD(P)-binding Rossmann-fold domains"/>
    <property type="match status" value="1"/>
</dbReference>
<keyword evidence="2" id="KW-0560">Oxidoreductase</keyword>
<dbReference type="GO" id="GO:0016491">
    <property type="term" value="F:oxidoreductase activity"/>
    <property type="evidence" value="ECO:0007669"/>
    <property type="project" value="UniProtKB-KW"/>
</dbReference>
<comment type="similarity">
    <text evidence="1">Belongs to the short-chain dehydrogenases/reductases (SDR) family.</text>
</comment>
<evidence type="ECO:0000256" key="1">
    <source>
        <dbReference type="ARBA" id="ARBA00006484"/>
    </source>
</evidence>
<gene>
    <name evidence="4" type="ORF">B0H63DRAFT_487257</name>
</gene>
<accession>A0AAE0N4L2</accession>
<proteinExistence type="inferred from homology"/>
<keyword evidence="5" id="KW-1185">Reference proteome</keyword>
<dbReference type="Proteomes" id="UP001285441">
    <property type="component" value="Unassembled WGS sequence"/>
</dbReference>
<dbReference type="Gene3D" id="3.40.50.720">
    <property type="entry name" value="NAD(P)-binding Rossmann-like Domain"/>
    <property type="match status" value="1"/>
</dbReference>
<reference evidence="4" key="2">
    <citation type="submission" date="2023-06" db="EMBL/GenBank/DDBJ databases">
        <authorList>
            <consortium name="Lawrence Berkeley National Laboratory"/>
            <person name="Haridas S."/>
            <person name="Hensen N."/>
            <person name="Bonometti L."/>
            <person name="Westerberg I."/>
            <person name="Brannstrom I.O."/>
            <person name="Guillou S."/>
            <person name="Cros-Aarteil S."/>
            <person name="Calhoun S."/>
            <person name="Kuo A."/>
            <person name="Mondo S."/>
            <person name="Pangilinan J."/>
            <person name="Riley R."/>
            <person name="LaButti K."/>
            <person name="Andreopoulos B."/>
            <person name="Lipzen A."/>
            <person name="Chen C."/>
            <person name="Yanf M."/>
            <person name="Daum C."/>
            <person name="Ng V."/>
            <person name="Clum A."/>
            <person name="Steindorff A."/>
            <person name="Ohm R."/>
            <person name="Martin F."/>
            <person name="Silar P."/>
            <person name="Natvig D."/>
            <person name="Lalanne C."/>
            <person name="Gautier V."/>
            <person name="Ament-velasquez S.L."/>
            <person name="Kruys A."/>
            <person name="Hutchinson M.I."/>
            <person name="Powell A.J."/>
            <person name="Barry K."/>
            <person name="Miller A.N."/>
            <person name="Grigoriev I.V."/>
            <person name="Debuchy R."/>
            <person name="Gladieux P."/>
            <person name="Thoren M.H."/>
            <person name="Johannesson H."/>
        </authorList>
    </citation>
    <scope>NUCLEOTIDE SEQUENCE</scope>
    <source>
        <strain evidence="4">CBS 232.78</strain>
    </source>
</reference>